<dbReference type="Pfam" id="PF03345">
    <property type="entry name" value="OST48_N"/>
    <property type="match status" value="1"/>
</dbReference>
<comment type="caution">
    <text evidence="11">The sequence shown here is derived from an EMBL/GenBank/DDBJ whole genome shotgun (WGS) entry which is preliminary data.</text>
</comment>
<feature type="chain" id="PRO_5043087398" description="Dolichyl-diphosphooligosaccharide--protein glycosyltransferase 48 kDa subunit" evidence="8">
    <location>
        <begin position="24"/>
        <end position="446"/>
    </location>
</feature>
<evidence type="ECO:0000256" key="6">
    <source>
        <dbReference type="ARBA" id="ARBA00022989"/>
    </source>
</evidence>
<dbReference type="AlphaFoldDB" id="A0AAV9AXH1"/>
<comment type="subcellular location">
    <subcellularLocation>
        <location evidence="8">Endoplasmic reticulum membrane</location>
        <topology evidence="8">Single-pass type I membrane protein</topology>
    </subcellularLocation>
    <subcellularLocation>
        <location evidence="1">Membrane</location>
        <topology evidence="1">Single-pass type I membrane protein</topology>
    </subcellularLocation>
</comment>
<evidence type="ECO:0000259" key="9">
    <source>
        <dbReference type="Pfam" id="PF03345"/>
    </source>
</evidence>
<gene>
    <name evidence="11" type="ORF">QJS04_geneDACA006207</name>
</gene>
<protein>
    <recommendedName>
        <fullName evidence="8">Dolichyl-diphosphooligosaccharide--protein glycosyltransferase 48 kDa subunit</fullName>
        <shortName evidence="8">Oligosaccharyl transferase 48 kDa subunit</shortName>
    </recommendedName>
</protein>
<evidence type="ECO:0000256" key="5">
    <source>
        <dbReference type="ARBA" id="ARBA00022824"/>
    </source>
</evidence>
<feature type="domain" description="OST48 N-terminal" evidence="9">
    <location>
        <begin position="33"/>
        <end position="272"/>
    </location>
</feature>
<dbReference type="PANTHER" id="PTHR10830">
    <property type="entry name" value="DOLICHYL-DIPHOSPHOOLIGOSACCHARIDE--PROTEIN GLYCOSYLTRANSFERASE 48 KDA SUBUNIT"/>
    <property type="match status" value="1"/>
</dbReference>
<feature type="signal peptide" evidence="8">
    <location>
        <begin position="1"/>
        <end position="23"/>
    </location>
</feature>
<dbReference type="InterPro" id="IPR055457">
    <property type="entry name" value="OST48_N"/>
</dbReference>
<evidence type="ECO:0000256" key="2">
    <source>
        <dbReference type="ARBA" id="ARBA00004922"/>
    </source>
</evidence>
<comment type="similarity">
    <text evidence="3 8">Belongs to the DDOST 48 kDa subunit family.</text>
</comment>
<dbReference type="PANTHER" id="PTHR10830:SF0">
    <property type="entry name" value="DOLICHYL-DIPHOSPHOOLIGOSACCHARIDE--PROTEIN GLYCOSYLTRANSFERASE 48 KDA SUBUNIT"/>
    <property type="match status" value="1"/>
</dbReference>
<dbReference type="Pfam" id="PF23358">
    <property type="entry name" value="OST48_MD"/>
    <property type="match status" value="1"/>
</dbReference>
<dbReference type="InterPro" id="IPR005013">
    <property type="entry name" value="DDOST_48_kDa_subunit"/>
</dbReference>
<evidence type="ECO:0000259" key="10">
    <source>
        <dbReference type="Pfam" id="PF23358"/>
    </source>
</evidence>
<reference evidence="11" key="2">
    <citation type="submission" date="2023-06" db="EMBL/GenBank/DDBJ databases">
        <authorList>
            <person name="Ma L."/>
            <person name="Liu K.-W."/>
            <person name="Li Z."/>
            <person name="Hsiao Y.-Y."/>
            <person name="Qi Y."/>
            <person name="Fu T."/>
            <person name="Tang G."/>
            <person name="Zhang D."/>
            <person name="Sun W.-H."/>
            <person name="Liu D.-K."/>
            <person name="Li Y."/>
            <person name="Chen G.-Z."/>
            <person name="Liu X.-D."/>
            <person name="Liao X.-Y."/>
            <person name="Jiang Y.-T."/>
            <person name="Yu X."/>
            <person name="Hao Y."/>
            <person name="Huang J."/>
            <person name="Zhao X.-W."/>
            <person name="Ke S."/>
            <person name="Chen Y.-Y."/>
            <person name="Wu W.-L."/>
            <person name="Hsu J.-L."/>
            <person name="Lin Y.-F."/>
            <person name="Huang M.-D."/>
            <person name="Li C.-Y."/>
            <person name="Huang L."/>
            <person name="Wang Z.-W."/>
            <person name="Zhao X."/>
            <person name="Zhong W.-Y."/>
            <person name="Peng D.-H."/>
            <person name="Ahmad S."/>
            <person name="Lan S."/>
            <person name="Zhang J.-S."/>
            <person name="Tsai W.-C."/>
            <person name="Van De Peer Y."/>
            <person name="Liu Z.-J."/>
        </authorList>
    </citation>
    <scope>NUCLEOTIDE SEQUENCE</scope>
    <source>
        <strain evidence="11">SCP</strain>
        <tissue evidence="11">Leaves</tissue>
    </source>
</reference>
<dbReference type="GO" id="GO:0018279">
    <property type="term" value="P:protein N-linked glycosylation via asparagine"/>
    <property type="evidence" value="ECO:0007669"/>
    <property type="project" value="UniProtKB-UniRule"/>
</dbReference>
<feature type="domain" description="OST48 middle" evidence="10">
    <location>
        <begin position="286"/>
        <end position="410"/>
    </location>
</feature>
<dbReference type="GO" id="GO:0008250">
    <property type="term" value="C:oligosaccharyltransferase complex"/>
    <property type="evidence" value="ECO:0007669"/>
    <property type="project" value="TreeGrafter"/>
</dbReference>
<organism evidence="11 12">
    <name type="scientific">Acorus gramineus</name>
    <name type="common">Dwarf sweet flag</name>
    <dbReference type="NCBI Taxonomy" id="55184"/>
    <lineage>
        <taxon>Eukaryota</taxon>
        <taxon>Viridiplantae</taxon>
        <taxon>Streptophyta</taxon>
        <taxon>Embryophyta</taxon>
        <taxon>Tracheophyta</taxon>
        <taxon>Spermatophyta</taxon>
        <taxon>Magnoliopsida</taxon>
        <taxon>Liliopsida</taxon>
        <taxon>Acoraceae</taxon>
        <taxon>Acorus</taxon>
    </lineage>
</organism>
<keyword evidence="12" id="KW-1185">Reference proteome</keyword>
<comment type="pathway">
    <text evidence="2 8">Protein modification; protein glycosylation.</text>
</comment>
<sequence>MATSGWFLTLTLALVSVLPLCVAFSAESPTDRRILVLVDDLSIRSSHSIFFDSLKSRGFDLDFKLADDKRLALQRYGKYLYDGLILFSPSIKSFGGSLNTAAVLDFVDSGHDLILSADETASDLIRDIAIECGIDFDEDQSSVVIDHISYAVSEKEGDHTLIASDDFIRSDVILGEKKIEAPVLFRGIGHSLNAANSLVLKVLSASPSAYSANPNSELSSPPSLTGTAISLVSVVQARNNARIVISGSLDLFSNRYEKSGNEQFVTELSKWVFHERGHLKAVNVKHNKAGEKAEPAMYRINDDLEYSVEIYEWSGTSWKPYVADDVQVQFYMMSPYVLRTLSHDQKGRYSTSFKVPDVYGVFQFKVEYQKLGYTSLSLSKQIPVRPYKHNEYERFIKAAYPYYGASFSMHHLSVPQIAGQSSIYLLSSDRTNFLWNFDFEKQISEL</sequence>
<evidence type="ECO:0000256" key="8">
    <source>
        <dbReference type="RuleBase" id="RU361142"/>
    </source>
</evidence>
<comment type="subunit">
    <text evidence="8">Component of the oligosaccharyltransferase (OST) complex.</text>
</comment>
<evidence type="ECO:0000313" key="11">
    <source>
        <dbReference type="EMBL" id="KAK1268611.1"/>
    </source>
</evidence>
<keyword evidence="7" id="KW-0472">Membrane</keyword>
<evidence type="ECO:0000256" key="7">
    <source>
        <dbReference type="ARBA" id="ARBA00023136"/>
    </source>
</evidence>
<accession>A0AAV9AXH1</accession>
<evidence type="ECO:0000256" key="4">
    <source>
        <dbReference type="ARBA" id="ARBA00022692"/>
    </source>
</evidence>
<keyword evidence="5 8" id="KW-0256">Endoplasmic reticulum</keyword>
<evidence type="ECO:0000256" key="3">
    <source>
        <dbReference type="ARBA" id="ARBA00008743"/>
    </source>
</evidence>
<proteinExistence type="inferred from homology"/>
<evidence type="ECO:0000313" key="12">
    <source>
        <dbReference type="Proteomes" id="UP001179952"/>
    </source>
</evidence>
<name>A0AAV9AXH1_ACOGR</name>
<keyword evidence="6" id="KW-1133">Transmembrane helix</keyword>
<keyword evidence="8" id="KW-0732">Signal</keyword>
<dbReference type="Proteomes" id="UP001179952">
    <property type="component" value="Unassembled WGS sequence"/>
</dbReference>
<evidence type="ECO:0000256" key="1">
    <source>
        <dbReference type="ARBA" id="ARBA00004479"/>
    </source>
</evidence>
<dbReference type="InterPro" id="IPR055459">
    <property type="entry name" value="OST48_MD"/>
</dbReference>
<dbReference type="EMBL" id="JAUJYN010000006">
    <property type="protein sequence ID" value="KAK1268611.1"/>
    <property type="molecule type" value="Genomic_DNA"/>
</dbReference>
<keyword evidence="4" id="KW-0812">Transmembrane</keyword>
<comment type="function">
    <text evidence="8">Subunit of the oligosaccharyl transferase (OST) complex that catalyzes the initial transfer of a defined glycan (Glc(3)Man(9)GlcNAc(2) in eukaryotes) from the lipid carrier dolichol-pyrophosphate to an asparagine residue within an Asn-X-Ser/Thr consensus motif in nascent polypeptide chains, the first step in protein N-glycosylation. N-glycosylation occurs cotranslationally and the complex associates with the Sec61 complex at the channel-forming translocon complex that mediates protein translocation across the endoplasmic reticulum (ER).</text>
</comment>
<reference evidence="11" key="1">
    <citation type="journal article" date="2023" name="Nat. Commun.">
        <title>Diploid and tetraploid genomes of Acorus and the evolution of monocots.</title>
        <authorList>
            <person name="Ma L."/>
            <person name="Liu K.W."/>
            <person name="Li Z."/>
            <person name="Hsiao Y.Y."/>
            <person name="Qi Y."/>
            <person name="Fu T."/>
            <person name="Tang G.D."/>
            <person name="Zhang D."/>
            <person name="Sun W.H."/>
            <person name="Liu D.K."/>
            <person name="Li Y."/>
            <person name="Chen G.Z."/>
            <person name="Liu X.D."/>
            <person name="Liao X.Y."/>
            <person name="Jiang Y.T."/>
            <person name="Yu X."/>
            <person name="Hao Y."/>
            <person name="Huang J."/>
            <person name="Zhao X.W."/>
            <person name="Ke S."/>
            <person name="Chen Y.Y."/>
            <person name="Wu W.L."/>
            <person name="Hsu J.L."/>
            <person name="Lin Y.F."/>
            <person name="Huang M.D."/>
            <person name="Li C.Y."/>
            <person name="Huang L."/>
            <person name="Wang Z.W."/>
            <person name="Zhao X."/>
            <person name="Zhong W.Y."/>
            <person name="Peng D.H."/>
            <person name="Ahmad S."/>
            <person name="Lan S."/>
            <person name="Zhang J.S."/>
            <person name="Tsai W.C."/>
            <person name="Van de Peer Y."/>
            <person name="Liu Z.J."/>
        </authorList>
    </citation>
    <scope>NUCLEOTIDE SEQUENCE</scope>
    <source>
        <strain evidence="11">SCP</strain>
    </source>
</reference>